<dbReference type="Proteomes" id="UP000011701">
    <property type="component" value="Chromosome"/>
</dbReference>
<dbReference type="AlphaFoldDB" id="A0A0F6MTE3"/>
<evidence type="ECO:0000313" key="2">
    <source>
        <dbReference type="EMBL" id="EMB24949.1"/>
    </source>
</evidence>
<gene>
    <name evidence="2" type="ORF">HMPREF9723_00180</name>
</gene>
<proteinExistence type="predicted"/>
<feature type="transmembrane region" description="Helical" evidence="1">
    <location>
        <begin position="9"/>
        <end position="31"/>
    </location>
</feature>
<evidence type="ECO:0000256" key="1">
    <source>
        <dbReference type="SAM" id="Phobius"/>
    </source>
</evidence>
<feature type="transmembrane region" description="Helical" evidence="1">
    <location>
        <begin position="157"/>
        <end position="185"/>
    </location>
</feature>
<dbReference type="PATRIC" id="fig|999434.4.peg.190"/>
<reference evidence="2" key="1">
    <citation type="submission" date="2012-01" db="EMBL/GenBank/DDBJ databases">
        <title>The Genome Sequence of Treponema denticola OTK.</title>
        <authorList>
            <consortium name="The Broad Institute Genome Sequencing Platform"/>
            <person name="Earl A."/>
            <person name="Ward D."/>
            <person name="Feldgarden M."/>
            <person name="Gevers D."/>
            <person name="Blanton J.M."/>
            <person name="Fenno C.J."/>
            <person name="Baranova O.V."/>
            <person name="Mathney J."/>
            <person name="Dewhirst F.E."/>
            <person name="Izard J."/>
            <person name="Young S.K."/>
            <person name="Zeng Q."/>
            <person name="Gargeya S."/>
            <person name="Fitzgerald M."/>
            <person name="Haas B."/>
            <person name="Abouelleil A."/>
            <person name="Alvarado L."/>
            <person name="Arachchi H.M."/>
            <person name="Berlin A."/>
            <person name="Chapman S.B."/>
            <person name="Gearin G."/>
            <person name="Goldberg J."/>
            <person name="Griggs A."/>
            <person name="Gujja S."/>
            <person name="Hansen M."/>
            <person name="Heiman D."/>
            <person name="Howarth C."/>
            <person name="Larimer J."/>
            <person name="Lui A."/>
            <person name="MacDonald P.J.P."/>
            <person name="McCowen C."/>
            <person name="Montmayeur A."/>
            <person name="Murphy C."/>
            <person name="Neiman D."/>
            <person name="Pearson M."/>
            <person name="Priest M."/>
            <person name="Roberts A."/>
            <person name="Saif S."/>
            <person name="Shea T."/>
            <person name="Sisk P."/>
            <person name="Stolte C."/>
            <person name="Sykes S."/>
            <person name="Wortman J."/>
            <person name="Nusbaum C."/>
            <person name="Birren B."/>
        </authorList>
    </citation>
    <scope>NUCLEOTIDE SEQUENCE [LARGE SCALE GENOMIC DNA]</scope>
    <source>
        <strain evidence="2">OTK</strain>
    </source>
</reference>
<keyword evidence="1" id="KW-0812">Transmembrane</keyword>
<comment type="caution">
    <text evidence="2">The sequence shown here is derived from an EMBL/GenBank/DDBJ whole genome shotgun (WGS) entry which is preliminary data.</text>
</comment>
<sequence length="199" mass="23557">MLKLQFKKLYFLLLILTLSLILIIIFTSIYLNNNNKAESYFIDRIQDFEVYFVNNNYIFVSFSGNGSFLYGGIIHKDKFKNEEDLYFENIKNRLNSEDSYKFKLNDYPDNAVIYIGNYDSDKNMEIFFYEFMGISIELPIEITPLGKVQKQGVFNNVFLIFSIIMNMFFSYIFVFICCILVLAVLMTHMGIKFSWVIKK</sequence>
<dbReference type="RefSeq" id="WP_002690227.1">
    <property type="nucleotide sequence ID" value="NZ_CM001797.1"/>
</dbReference>
<organism evidence="2">
    <name type="scientific">Treponema denticola OTK</name>
    <dbReference type="NCBI Taxonomy" id="999434"/>
    <lineage>
        <taxon>Bacteria</taxon>
        <taxon>Pseudomonadati</taxon>
        <taxon>Spirochaetota</taxon>
        <taxon>Spirochaetia</taxon>
        <taxon>Spirochaetales</taxon>
        <taxon>Treponemataceae</taxon>
        <taxon>Treponema</taxon>
    </lineage>
</organism>
<name>A0A0F6MTE3_TREDN</name>
<dbReference type="HOGENOM" id="CLU_1371680_0_0_12"/>
<protein>
    <submittedName>
        <fullName evidence="2">Uncharacterized protein</fullName>
    </submittedName>
</protein>
<dbReference type="EMBL" id="AGDY01000001">
    <property type="protein sequence ID" value="EMB24949.1"/>
    <property type="molecule type" value="Genomic_DNA"/>
</dbReference>
<keyword evidence="1" id="KW-1133">Transmembrane helix</keyword>
<accession>A0A0F6MTE3</accession>
<keyword evidence="1" id="KW-0472">Membrane</keyword>